<keyword evidence="1 7" id="KW-0444">Lipid biosynthesis</keyword>
<proteinExistence type="inferred from homology"/>
<dbReference type="AlphaFoldDB" id="E7RVX2"/>
<comment type="function">
    <text evidence="7">Catalyzes the N-acylation of UDP-3-O-acylglucosamine using 3-hydroxyacyl-ACP as the acyl donor. Is involved in the biosynthesis of lipid A, a phosphorylated glycolipid that anchors the lipopolysaccharide to the outer membrane of the cell.</text>
</comment>
<dbReference type="SUPFAM" id="SSF51161">
    <property type="entry name" value="Trimeric LpxA-like enzymes"/>
    <property type="match status" value="1"/>
</dbReference>
<dbReference type="Proteomes" id="UP000011021">
    <property type="component" value="Unassembled WGS sequence"/>
</dbReference>
<dbReference type="InterPro" id="IPR007691">
    <property type="entry name" value="LpxD"/>
</dbReference>
<evidence type="ECO:0000256" key="8">
    <source>
        <dbReference type="SAM" id="MobiDB-lite"/>
    </source>
</evidence>
<dbReference type="STRING" id="887898.HMPREF0551_0943"/>
<comment type="caution">
    <text evidence="11">The sequence shown here is derived from an EMBL/GenBank/DDBJ whole genome shotgun (WGS) entry which is preliminary data.</text>
</comment>
<evidence type="ECO:0000256" key="7">
    <source>
        <dbReference type="HAMAP-Rule" id="MF_00523"/>
    </source>
</evidence>
<reference evidence="11 12" key="1">
    <citation type="submission" date="2010-12" db="EMBL/GenBank/DDBJ databases">
        <authorList>
            <person name="Muzny D."/>
            <person name="Qin X."/>
            <person name="Deng J."/>
            <person name="Jiang H."/>
            <person name="Liu Y."/>
            <person name="Qu J."/>
            <person name="Song X.-Z."/>
            <person name="Zhang L."/>
            <person name="Thornton R."/>
            <person name="Coyle M."/>
            <person name="Francisco L."/>
            <person name="Jackson L."/>
            <person name="Javaid M."/>
            <person name="Korchina V."/>
            <person name="Kovar C."/>
            <person name="Mata R."/>
            <person name="Mathew T."/>
            <person name="Ngo R."/>
            <person name="Nguyen L."/>
            <person name="Nguyen N."/>
            <person name="Okwuonu G."/>
            <person name="Ongeri F."/>
            <person name="Pham C."/>
            <person name="Simmons D."/>
            <person name="Wilczek-Boney K."/>
            <person name="Hale W."/>
            <person name="Jakkamsetti A."/>
            <person name="Pham P."/>
            <person name="Ruth R."/>
            <person name="San Lucas F."/>
            <person name="Warren J."/>
            <person name="Zhang J."/>
            <person name="Zhao Z."/>
            <person name="Zhou C."/>
            <person name="Zhu D."/>
            <person name="Lee S."/>
            <person name="Bess C."/>
            <person name="Blankenburg K."/>
            <person name="Forbes L."/>
            <person name="Fu Q."/>
            <person name="Gubbala S."/>
            <person name="Hirani K."/>
            <person name="Jayaseelan J.C."/>
            <person name="Lara F."/>
            <person name="Munidasa M."/>
            <person name="Palculict T."/>
            <person name="Patil S."/>
            <person name="Pu L.-L."/>
            <person name="Saada N."/>
            <person name="Tang L."/>
            <person name="Weissenberger G."/>
            <person name="Zhu Y."/>
            <person name="Hemphill L."/>
            <person name="Shang Y."/>
            <person name="Youmans B."/>
            <person name="Ayvaz T."/>
            <person name="Ross M."/>
            <person name="Santibanez J."/>
            <person name="Aqrawi P."/>
            <person name="Gross S."/>
            <person name="Joshi V."/>
            <person name="Fowler G."/>
            <person name="Nazareth L."/>
            <person name="Reid J."/>
            <person name="Worley K."/>
            <person name="Petrosino J."/>
            <person name="Highlander S."/>
            <person name="Gibbs R."/>
        </authorList>
    </citation>
    <scope>NUCLEOTIDE SEQUENCE [LARGE SCALE GENOMIC DNA]</scope>
    <source>
        <strain evidence="11 12">ATCC 51599</strain>
    </source>
</reference>
<dbReference type="Gene3D" id="1.20.5.170">
    <property type="match status" value="1"/>
</dbReference>
<dbReference type="HOGENOM" id="CLU_049865_0_1_4"/>
<dbReference type="GO" id="GO:0016410">
    <property type="term" value="F:N-acyltransferase activity"/>
    <property type="evidence" value="ECO:0007669"/>
    <property type="project" value="InterPro"/>
</dbReference>
<comment type="catalytic activity">
    <reaction evidence="7">
        <text>a UDP-3-O-[(3R)-3-hydroxyacyl]-alpha-D-glucosamine + a (3R)-hydroxyacyl-[ACP] = a UDP-2-N,3-O-bis[(3R)-3-hydroxyacyl]-alpha-D-glucosamine + holo-[ACP] + H(+)</text>
        <dbReference type="Rhea" id="RHEA:53836"/>
        <dbReference type="Rhea" id="RHEA-COMP:9685"/>
        <dbReference type="Rhea" id="RHEA-COMP:9945"/>
        <dbReference type="ChEBI" id="CHEBI:15378"/>
        <dbReference type="ChEBI" id="CHEBI:64479"/>
        <dbReference type="ChEBI" id="CHEBI:78827"/>
        <dbReference type="ChEBI" id="CHEBI:137740"/>
        <dbReference type="ChEBI" id="CHEBI:137748"/>
        <dbReference type="EC" id="2.3.1.191"/>
    </reaction>
</comment>
<comment type="similarity">
    <text evidence="7">Belongs to the transferase hexapeptide repeat family. LpxD subfamily.</text>
</comment>
<evidence type="ECO:0000256" key="5">
    <source>
        <dbReference type="ARBA" id="ARBA00023098"/>
    </source>
</evidence>
<name>E7RVX2_9BURK</name>
<comment type="pathway">
    <text evidence="7">Bacterial outer membrane biogenesis; LPS lipid A biosynthesis.</text>
</comment>
<dbReference type="UniPathway" id="UPA00973"/>
<evidence type="ECO:0000256" key="4">
    <source>
        <dbReference type="ARBA" id="ARBA00022737"/>
    </source>
</evidence>
<keyword evidence="12" id="KW-1185">Reference proteome</keyword>
<dbReference type="NCBIfam" id="TIGR01853">
    <property type="entry name" value="lipid_A_lpxD"/>
    <property type="match status" value="1"/>
</dbReference>
<evidence type="ECO:0000256" key="3">
    <source>
        <dbReference type="ARBA" id="ARBA00022679"/>
    </source>
</evidence>
<feature type="active site" description="Proton acceptor" evidence="7">
    <location>
        <position position="292"/>
    </location>
</feature>
<evidence type="ECO:0000259" key="10">
    <source>
        <dbReference type="Pfam" id="PF25087"/>
    </source>
</evidence>
<comment type="subunit">
    <text evidence="7">Homotrimer.</text>
</comment>
<evidence type="ECO:0000313" key="12">
    <source>
        <dbReference type="Proteomes" id="UP000011021"/>
    </source>
</evidence>
<dbReference type="PANTHER" id="PTHR43378:SF2">
    <property type="entry name" value="UDP-3-O-ACYLGLUCOSAMINE N-ACYLTRANSFERASE 1, MITOCHONDRIAL-RELATED"/>
    <property type="match status" value="1"/>
</dbReference>
<feature type="region of interest" description="Disordered" evidence="8">
    <location>
        <begin position="387"/>
        <end position="414"/>
    </location>
</feature>
<keyword evidence="5 7" id="KW-0443">Lipid metabolism</keyword>
<dbReference type="InterPro" id="IPR011004">
    <property type="entry name" value="Trimer_LpxA-like_sf"/>
</dbReference>
<keyword evidence="3 7" id="KW-0808">Transferase</keyword>
<dbReference type="Gene3D" id="2.160.10.10">
    <property type="entry name" value="Hexapeptide repeat proteins"/>
    <property type="match status" value="1"/>
</dbReference>
<dbReference type="GO" id="GO:0016020">
    <property type="term" value="C:membrane"/>
    <property type="evidence" value="ECO:0007669"/>
    <property type="project" value="GOC"/>
</dbReference>
<dbReference type="Pfam" id="PF25087">
    <property type="entry name" value="GMPPB_C"/>
    <property type="match status" value="1"/>
</dbReference>
<keyword evidence="2 7" id="KW-0441">Lipid A biosynthesis</keyword>
<dbReference type="HAMAP" id="MF_00523">
    <property type="entry name" value="LpxD"/>
    <property type="match status" value="1"/>
</dbReference>
<dbReference type="GO" id="GO:0103118">
    <property type="term" value="F:UDP-3-O-[(3R)-3-hydroxyacyl]-glucosamine N-acyltransferase activity"/>
    <property type="evidence" value="ECO:0007669"/>
    <property type="project" value="UniProtKB-EC"/>
</dbReference>
<evidence type="ECO:0000256" key="2">
    <source>
        <dbReference type="ARBA" id="ARBA00022556"/>
    </source>
</evidence>
<evidence type="ECO:0000256" key="1">
    <source>
        <dbReference type="ARBA" id="ARBA00022516"/>
    </source>
</evidence>
<dbReference type="PANTHER" id="PTHR43378">
    <property type="entry name" value="UDP-3-O-ACYLGLUCOSAMINE N-ACYLTRANSFERASE"/>
    <property type="match status" value="1"/>
</dbReference>
<sequence length="414" mass="43427">MHLATPRHGVLWRGPFRLREGRRTYHSGGSGRTLQHLGRAEHLMKRNLQTPVSLAEIAQVLGAELRGDPSVTVRRLASLRKADTESISFLVRPQQREAAHASHAVAYIVSPRLVDDLPADANLLIDPDPYGAYARLAQWFDARVNPRPVAGIAEGAHVHPDARVAASAVIEPGAVIGAGAVVGEGAWIGANTVLGAGASVGARTRLHANITLGDDCSVGEDSLIHSGAVIGADGFGFAPKKGGGWTKIPQLGAVVIGNRVEIGACTCIDRGALDDTVIEDGCKIDNLVQIAHNVRIGADTAIAACAGIAGSAVIGKRVQIGGASGIFGHISICDDAVVSTMTLISKSITKPAFYSGIFPSMENADWERAAAVVRQLPDMRRRLRRLEQQVQTAHAGTDAPATAEGGTRNDDAVQ</sequence>
<protein>
    <recommendedName>
        <fullName evidence="7">UDP-3-O-acylglucosamine N-acyltransferase</fullName>
        <ecNumber evidence="7">2.3.1.191</ecNumber>
    </recommendedName>
</protein>
<keyword evidence="6 7" id="KW-0012">Acyltransferase</keyword>
<dbReference type="CDD" id="cd03352">
    <property type="entry name" value="LbH_LpxD"/>
    <property type="match status" value="1"/>
</dbReference>
<dbReference type="EMBL" id="AEQP01000003">
    <property type="protein sequence ID" value="EFV95455.1"/>
    <property type="molecule type" value="Genomic_DNA"/>
</dbReference>
<dbReference type="eggNOG" id="COG1044">
    <property type="taxonomic scope" value="Bacteria"/>
</dbReference>
<dbReference type="PROSITE" id="PS00101">
    <property type="entry name" value="HEXAPEP_TRANSFERASES"/>
    <property type="match status" value="1"/>
</dbReference>
<dbReference type="GO" id="GO:0009245">
    <property type="term" value="P:lipid A biosynthetic process"/>
    <property type="evidence" value="ECO:0007669"/>
    <property type="project" value="UniProtKB-UniRule"/>
</dbReference>
<dbReference type="InterPro" id="IPR056729">
    <property type="entry name" value="GMPPB_C"/>
</dbReference>
<evidence type="ECO:0000313" key="11">
    <source>
        <dbReference type="EMBL" id="EFV95455.1"/>
    </source>
</evidence>
<gene>
    <name evidence="7 11" type="primary">lpxD</name>
    <name evidence="11" type="ORF">HMPREF0551_0943</name>
</gene>
<feature type="domain" description="Mannose-1-phosphate guanyltransferase C-terminal" evidence="10">
    <location>
        <begin position="156"/>
        <end position="233"/>
    </location>
</feature>
<organism evidence="11 12">
    <name type="scientific">Lautropia mirabilis ATCC 51599</name>
    <dbReference type="NCBI Taxonomy" id="887898"/>
    <lineage>
        <taxon>Bacteria</taxon>
        <taxon>Pseudomonadati</taxon>
        <taxon>Pseudomonadota</taxon>
        <taxon>Betaproteobacteria</taxon>
        <taxon>Burkholderiales</taxon>
        <taxon>Burkholderiaceae</taxon>
        <taxon>Lautropia</taxon>
    </lineage>
</organism>
<evidence type="ECO:0000259" key="9">
    <source>
        <dbReference type="Pfam" id="PF04613"/>
    </source>
</evidence>
<dbReference type="NCBIfam" id="NF002060">
    <property type="entry name" value="PRK00892.1"/>
    <property type="match status" value="1"/>
</dbReference>
<dbReference type="EC" id="2.3.1.191" evidence="7"/>
<accession>E7RVX2</accession>
<dbReference type="Gene3D" id="3.40.1390.10">
    <property type="entry name" value="MurE/MurF, N-terminal domain"/>
    <property type="match status" value="1"/>
</dbReference>
<dbReference type="InterPro" id="IPR001451">
    <property type="entry name" value="Hexapep"/>
</dbReference>
<keyword evidence="4 7" id="KW-0677">Repeat</keyword>
<feature type="domain" description="UDP-3-O-[3-hydroxymyristoyl] glucosamine N-acyltransferase non-repeat region" evidence="9">
    <location>
        <begin position="71"/>
        <end position="139"/>
    </location>
</feature>
<evidence type="ECO:0000256" key="6">
    <source>
        <dbReference type="ARBA" id="ARBA00023315"/>
    </source>
</evidence>
<dbReference type="Pfam" id="PF00132">
    <property type="entry name" value="Hexapep"/>
    <property type="match status" value="1"/>
</dbReference>
<dbReference type="Pfam" id="PF04613">
    <property type="entry name" value="LpxD"/>
    <property type="match status" value="1"/>
</dbReference>
<dbReference type="InterPro" id="IPR020573">
    <property type="entry name" value="UDP_GlcNAc_AcTrfase_non-rep"/>
</dbReference>
<dbReference type="InterPro" id="IPR018357">
    <property type="entry name" value="Hexapep_transf_CS"/>
</dbReference>